<accession>A0A437GW83</accession>
<evidence type="ECO:0000259" key="3">
    <source>
        <dbReference type="PROSITE" id="PS50977"/>
    </source>
</evidence>
<proteinExistence type="predicted"/>
<dbReference type="GO" id="GO:0000976">
    <property type="term" value="F:transcription cis-regulatory region binding"/>
    <property type="evidence" value="ECO:0007669"/>
    <property type="project" value="TreeGrafter"/>
</dbReference>
<gene>
    <name evidence="4" type="ORF">EKN06_09950</name>
</gene>
<evidence type="ECO:0000256" key="2">
    <source>
        <dbReference type="PROSITE-ProRule" id="PRU00335"/>
    </source>
</evidence>
<dbReference type="PROSITE" id="PS50977">
    <property type="entry name" value="HTH_TETR_2"/>
    <property type="match status" value="1"/>
</dbReference>
<dbReference type="EMBL" id="RXOL01000004">
    <property type="protein sequence ID" value="RVQ66352.1"/>
    <property type="molecule type" value="Genomic_DNA"/>
</dbReference>
<dbReference type="InterPro" id="IPR050109">
    <property type="entry name" value="HTH-type_TetR-like_transc_reg"/>
</dbReference>
<sequence>MQGEDNRPRASRMSPQDRREYLIQSAIRTFADRGIGETSHSALARDARIALPTMFHYFPTRSDIVKAALDEVMRFLLEDLLRGHAGPERAAPLAIEAILMAFCDAIDTYDHYVRVWLEWSVSIRGDLWKSYLVFYERAREGHRQILERGIREGSVRPDIVIDDATRIIVGLAHVIVQMKYSGSSREQVTRTVHSLAIEYLSTEHAAGKCTASA</sequence>
<dbReference type="Gene3D" id="1.10.357.10">
    <property type="entry name" value="Tetracycline Repressor, domain 2"/>
    <property type="match status" value="1"/>
</dbReference>
<evidence type="ECO:0000313" key="5">
    <source>
        <dbReference type="Proteomes" id="UP000283003"/>
    </source>
</evidence>
<organism evidence="4 5">
    <name type="scientific">Croceicoccus ponticola</name>
    <dbReference type="NCBI Taxonomy" id="2217664"/>
    <lineage>
        <taxon>Bacteria</taxon>
        <taxon>Pseudomonadati</taxon>
        <taxon>Pseudomonadota</taxon>
        <taxon>Alphaproteobacteria</taxon>
        <taxon>Sphingomonadales</taxon>
        <taxon>Erythrobacteraceae</taxon>
        <taxon>Croceicoccus</taxon>
    </lineage>
</organism>
<dbReference type="SUPFAM" id="SSF46689">
    <property type="entry name" value="Homeodomain-like"/>
    <property type="match status" value="1"/>
</dbReference>
<dbReference type="InterPro" id="IPR001647">
    <property type="entry name" value="HTH_TetR"/>
</dbReference>
<evidence type="ECO:0000313" key="4">
    <source>
        <dbReference type="EMBL" id="RVQ66352.1"/>
    </source>
</evidence>
<dbReference type="PANTHER" id="PTHR30055">
    <property type="entry name" value="HTH-TYPE TRANSCRIPTIONAL REGULATOR RUTR"/>
    <property type="match status" value="1"/>
</dbReference>
<dbReference type="RefSeq" id="WP_127612775.1">
    <property type="nucleotide sequence ID" value="NZ_RXOL01000004.1"/>
</dbReference>
<dbReference type="SUPFAM" id="SSF48498">
    <property type="entry name" value="Tetracyclin repressor-like, C-terminal domain"/>
    <property type="match status" value="1"/>
</dbReference>
<evidence type="ECO:0000256" key="1">
    <source>
        <dbReference type="ARBA" id="ARBA00023125"/>
    </source>
</evidence>
<dbReference type="InterPro" id="IPR009057">
    <property type="entry name" value="Homeodomain-like_sf"/>
</dbReference>
<feature type="domain" description="HTH tetR-type" evidence="3">
    <location>
        <begin position="16"/>
        <end position="76"/>
    </location>
</feature>
<comment type="caution">
    <text evidence="4">The sequence shown here is derived from an EMBL/GenBank/DDBJ whole genome shotgun (WGS) entry which is preliminary data.</text>
</comment>
<dbReference type="PANTHER" id="PTHR30055:SF226">
    <property type="entry name" value="HTH-TYPE TRANSCRIPTIONAL REGULATOR PKSA"/>
    <property type="match status" value="1"/>
</dbReference>
<dbReference type="Pfam" id="PF00440">
    <property type="entry name" value="TetR_N"/>
    <property type="match status" value="1"/>
</dbReference>
<dbReference type="GO" id="GO:0003700">
    <property type="term" value="F:DNA-binding transcription factor activity"/>
    <property type="evidence" value="ECO:0007669"/>
    <property type="project" value="TreeGrafter"/>
</dbReference>
<feature type="DNA-binding region" description="H-T-H motif" evidence="2">
    <location>
        <begin position="39"/>
        <end position="58"/>
    </location>
</feature>
<keyword evidence="1 2" id="KW-0238">DNA-binding</keyword>
<dbReference type="AlphaFoldDB" id="A0A437GW83"/>
<reference evidence="4 5" key="1">
    <citation type="submission" date="2018-12" db="EMBL/GenBank/DDBJ databases">
        <title>Croceicoccus ponticola sp. nov., a lipolytic bacterium isolated from seawater.</title>
        <authorList>
            <person name="Yoon J.-H."/>
        </authorList>
    </citation>
    <scope>NUCLEOTIDE SEQUENCE [LARGE SCALE GENOMIC DNA]</scope>
    <source>
        <strain evidence="4 5">GM-16</strain>
    </source>
</reference>
<dbReference type="InterPro" id="IPR036271">
    <property type="entry name" value="Tet_transcr_reg_TetR-rel_C_sf"/>
</dbReference>
<dbReference type="Proteomes" id="UP000283003">
    <property type="component" value="Unassembled WGS sequence"/>
</dbReference>
<name>A0A437GW83_9SPHN</name>
<keyword evidence="5" id="KW-1185">Reference proteome</keyword>
<protein>
    <submittedName>
        <fullName evidence="4">TetR/AcrR family transcriptional regulator</fullName>
    </submittedName>
</protein>
<dbReference type="OrthoDB" id="63332at2"/>